<name>A0A5J4WYZ5_9EUKA</name>
<gene>
    <name evidence="1" type="ORF">EZS28_004140</name>
</gene>
<evidence type="ECO:0000313" key="1">
    <source>
        <dbReference type="EMBL" id="KAA6400338.1"/>
    </source>
</evidence>
<accession>A0A5J4WYZ5</accession>
<dbReference type="EMBL" id="SNRW01000579">
    <property type="protein sequence ID" value="KAA6400338.1"/>
    <property type="molecule type" value="Genomic_DNA"/>
</dbReference>
<dbReference type="Proteomes" id="UP000324800">
    <property type="component" value="Unassembled WGS sequence"/>
</dbReference>
<reference evidence="1 2" key="1">
    <citation type="submission" date="2019-03" db="EMBL/GenBank/DDBJ databases">
        <title>Single cell metagenomics reveals metabolic interactions within the superorganism composed of flagellate Streblomastix strix and complex community of Bacteroidetes bacteria on its surface.</title>
        <authorList>
            <person name="Treitli S.C."/>
            <person name="Kolisko M."/>
            <person name="Husnik F."/>
            <person name="Keeling P."/>
            <person name="Hampl V."/>
        </authorList>
    </citation>
    <scope>NUCLEOTIDE SEQUENCE [LARGE SCALE GENOMIC DNA]</scope>
    <source>
        <strain evidence="1">ST1C</strain>
    </source>
</reference>
<organism evidence="1 2">
    <name type="scientific">Streblomastix strix</name>
    <dbReference type="NCBI Taxonomy" id="222440"/>
    <lineage>
        <taxon>Eukaryota</taxon>
        <taxon>Metamonada</taxon>
        <taxon>Preaxostyla</taxon>
        <taxon>Oxymonadida</taxon>
        <taxon>Streblomastigidae</taxon>
        <taxon>Streblomastix</taxon>
    </lineage>
</organism>
<protein>
    <submittedName>
        <fullName evidence="1">Uncharacterized protein</fullName>
    </submittedName>
</protein>
<comment type="caution">
    <text evidence="1">The sequence shown here is derived from an EMBL/GenBank/DDBJ whole genome shotgun (WGS) entry which is preliminary data.</text>
</comment>
<proteinExistence type="predicted"/>
<evidence type="ECO:0000313" key="2">
    <source>
        <dbReference type="Proteomes" id="UP000324800"/>
    </source>
</evidence>
<sequence length="131" mass="14656">MRMCPVKNKKSFVCDMSEVEHPPSSLISMGISNSTNDELKASQDSTAVTQKPSLRQITENQILPEIIAPLPSLNIHFSFINDEHMNDAGFEIWYYPGNRYVYISDEGTPVARVTTQGIMNITSGAQQIFDD</sequence>
<dbReference type="AlphaFoldDB" id="A0A5J4WYZ5"/>